<organism evidence="2 3">
    <name type="scientific">Russula ochroleuca</name>
    <dbReference type="NCBI Taxonomy" id="152965"/>
    <lineage>
        <taxon>Eukaryota</taxon>
        <taxon>Fungi</taxon>
        <taxon>Dikarya</taxon>
        <taxon>Basidiomycota</taxon>
        <taxon>Agaricomycotina</taxon>
        <taxon>Agaricomycetes</taxon>
        <taxon>Russulales</taxon>
        <taxon>Russulaceae</taxon>
        <taxon>Russula</taxon>
    </lineage>
</organism>
<feature type="region of interest" description="Disordered" evidence="1">
    <location>
        <begin position="51"/>
        <end position="117"/>
    </location>
</feature>
<evidence type="ECO:0000256" key="1">
    <source>
        <dbReference type="SAM" id="MobiDB-lite"/>
    </source>
</evidence>
<feature type="region of interest" description="Disordered" evidence="1">
    <location>
        <begin position="1"/>
        <end position="35"/>
    </location>
</feature>
<reference evidence="2" key="2">
    <citation type="journal article" date="2020" name="Nat. Commun.">
        <title>Large-scale genome sequencing of mycorrhizal fungi provides insights into the early evolution of symbiotic traits.</title>
        <authorList>
            <person name="Miyauchi S."/>
            <person name="Kiss E."/>
            <person name="Kuo A."/>
            <person name="Drula E."/>
            <person name="Kohler A."/>
            <person name="Sanchez-Garcia M."/>
            <person name="Morin E."/>
            <person name="Andreopoulos B."/>
            <person name="Barry K.W."/>
            <person name="Bonito G."/>
            <person name="Buee M."/>
            <person name="Carver A."/>
            <person name="Chen C."/>
            <person name="Cichocki N."/>
            <person name="Clum A."/>
            <person name="Culley D."/>
            <person name="Crous P.W."/>
            <person name="Fauchery L."/>
            <person name="Girlanda M."/>
            <person name="Hayes R.D."/>
            <person name="Keri Z."/>
            <person name="LaButti K."/>
            <person name="Lipzen A."/>
            <person name="Lombard V."/>
            <person name="Magnuson J."/>
            <person name="Maillard F."/>
            <person name="Murat C."/>
            <person name="Nolan M."/>
            <person name="Ohm R.A."/>
            <person name="Pangilinan J."/>
            <person name="Pereira M.F."/>
            <person name="Perotto S."/>
            <person name="Peter M."/>
            <person name="Pfister S."/>
            <person name="Riley R."/>
            <person name="Sitrit Y."/>
            <person name="Stielow J.B."/>
            <person name="Szollosi G."/>
            <person name="Zifcakova L."/>
            <person name="Stursova M."/>
            <person name="Spatafora J.W."/>
            <person name="Tedersoo L."/>
            <person name="Vaario L.M."/>
            <person name="Yamada A."/>
            <person name="Yan M."/>
            <person name="Wang P."/>
            <person name="Xu J."/>
            <person name="Bruns T."/>
            <person name="Baldrian P."/>
            <person name="Vilgalys R."/>
            <person name="Dunand C."/>
            <person name="Henrissat B."/>
            <person name="Grigoriev I.V."/>
            <person name="Hibbett D."/>
            <person name="Nagy L.G."/>
            <person name="Martin F.M."/>
        </authorList>
    </citation>
    <scope>NUCLEOTIDE SEQUENCE</scope>
    <source>
        <strain evidence="2">Prilba</strain>
    </source>
</reference>
<sequence>MSRVTNVLEQDAGGGEGDSLPTYENLAQAHGPNSRFGRWKSWVEKRAAERYVDVTPEELERRRRRGWGEGIADAVPQDGPSTAGPSSSSPALQLRTDLDTLPDPPTPPAKPDELLEYDPSQPVVGESLRPAHLGLHQLGSRFLPHATSPIRALLPVLGDRLLLIGHDDGLSVLNMFPQEWTDAGLQTRGPGEAEAHLIWTGEGVFQMSILEVEEIGEGTPQGVALFLVGSDPENGKEQESSRNLRMYNLASLISLARWAISRKGAAPLDLHRPPGWHPHRATLKKQRPSGNLAKGLKSLMFDPPQHPEPQSSYQTMLQSSSGIPRRTDVRRPNPETSSLDSGWDMVDDLPLRWATDYVPLAVPGSRLMNASVLTYALWRNDDHPRGSALLAVAIKSAVLLYESPKGERAFRFIKEFYTPLHPRGITFVYQSVQDNLSRSISDTTSILRPVSQHPHGRGSRHSMRQRPSSLATTVLNPLLSLFVVFEKKVGLIRIVNSAVGEVAFFEEPAANPSRDSLAPSPSFSTSSSLSPGGLASLSGRRSRTSVDGFGLAKDSNRGAWTVPAKLDFPASVSSPSTSSVASPATTTTLVDAWDGETQPQSIYLVTRGKQSFALRCPLPANMHATVPLLTFHWRAPPAYVVPRVIEVEYGGVGAAGGAGASDSSSTAMATAMAPRRCHVLQLTAFNEDGLEIQETFLSSVFGKERARLTEDAVVSSEVVLGETGFLSRGGHWHRPYDAPIDLSRSYSMRSGVSVDTMATEEVVSQLELNQGTYGWQRRGLEDWRVFWIGGTGETAGD</sequence>
<feature type="compositionally biased region" description="Low complexity" evidence="1">
    <location>
        <begin position="516"/>
        <end position="539"/>
    </location>
</feature>
<proteinExistence type="predicted"/>
<accession>A0A9P5N225</accession>
<keyword evidence="3" id="KW-1185">Reference proteome</keyword>
<dbReference type="OrthoDB" id="2590590at2759"/>
<feature type="region of interest" description="Disordered" evidence="1">
    <location>
        <begin position="294"/>
        <end position="341"/>
    </location>
</feature>
<feature type="region of interest" description="Disordered" evidence="1">
    <location>
        <begin position="510"/>
        <end position="542"/>
    </location>
</feature>
<feature type="compositionally biased region" description="Polar residues" evidence="1">
    <location>
        <begin position="308"/>
        <end position="322"/>
    </location>
</feature>
<gene>
    <name evidence="2" type="ORF">DFH94DRAFT_813136</name>
</gene>
<feature type="compositionally biased region" description="Low complexity" evidence="1">
    <location>
        <begin position="79"/>
        <end position="101"/>
    </location>
</feature>
<comment type="caution">
    <text evidence="2">The sequence shown here is derived from an EMBL/GenBank/DDBJ whole genome shotgun (WGS) entry which is preliminary data.</text>
</comment>
<evidence type="ECO:0000313" key="3">
    <source>
        <dbReference type="Proteomes" id="UP000759537"/>
    </source>
</evidence>
<reference evidence="2" key="1">
    <citation type="submission" date="2019-10" db="EMBL/GenBank/DDBJ databases">
        <authorList>
            <consortium name="DOE Joint Genome Institute"/>
            <person name="Kuo A."/>
            <person name="Miyauchi S."/>
            <person name="Kiss E."/>
            <person name="Drula E."/>
            <person name="Kohler A."/>
            <person name="Sanchez-Garcia M."/>
            <person name="Andreopoulos B."/>
            <person name="Barry K.W."/>
            <person name="Bonito G."/>
            <person name="Buee M."/>
            <person name="Carver A."/>
            <person name="Chen C."/>
            <person name="Cichocki N."/>
            <person name="Clum A."/>
            <person name="Culley D."/>
            <person name="Crous P.W."/>
            <person name="Fauchery L."/>
            <person name="Girlanda M."/>
            <person name="Hayes R."/>
            <person name="Keri Z."/>
            <person name="LaButti K."/>
            <person name="Lipzen A."/>
            <person name="Lombard V."/>
            <person name="Magnuson J."/>
            <person name="Maillard F."/>
            <person name="Morin E."/>
            <person name="Murat C."/>
            <person name="Nolan M."/>
            <person name="Ohm R."/>
            <person name="Pangilinan J."/>
            <person name="Pereira M."/>
            <person name="Perotto S."/>
            <person name="Peter M."/>
            <person name="Riley R."/>
            <person name="Sitrit Y."/>
            <person name="Stielow B."/>
            <person name="Szollosi G."/>
            <person name="Zifcakova L."/>
            <person name="Stursova M."/>
            <person name="Spatafora J.W."/>
            <person name="Tedersoo L."/>
            <person name="Vaario L.-M."/>
            <person name="Yamada A."/>
            <person name="Yan M."/>
            <person name="Wang P."/>
            <person name="Xu J."/>
            <person name="Bruns T."/>
            <person name="Baldrian P."/>
            <person name="Vilgalys R."/>
            <person name="Henrissat B."/>
            <person name="Grigoriev I.V."/>
            <person name="Hibbett D."/>
            <person name="Nagy L.G."/>
            <person name="Martin F.M."/>
        </authorList>
    </citation>
    <scope>NUCLEOTIDE SEQUENCE</scope>
    <source>
        <strain evidence="2">Prilba</strain>
    </source>
</reference>
<dbReference type="Proteomes" id="UP000759537">
    <property type="component" value="Unassembled WGS sequence"/>
</dbReference>
<evidence type="ECO:0000313" key="2">
    <source>
        <dbReference type="EMBL" id="KAF8484538.1"/>
    </source>
</evidence>
<feature type="compositionally biased region" description="Basic residues" evidence="1">
    <location>
        <begin position="454"/>
        <end position="464"/>
    </location>
</feature>
<protein>
    <submittedName>
        <fullName evidence="2">Uncharacterized protein</fullName>
    </submittedName>
</protein>
<dbReference type="EMBL" id="WHVB01000003">
    <property type="protein sequence ID" value="KAF8484538.1"/>
    <property type="molecule type" value="Genomic_DNA"/>
</dbReference>
<dbReference type="AlphaFoldDB" id="A0A9P5N225"/>
<name>A0A9P5N225_9AGAM</name>
<feature type="region of interest" description="Disordered" evidence="1">
    <location>
        <begin position="448"/>
        <end position="467"/>
    </location>
</feature>